<evidence type="ECO:0000256" key="6">
    <source>
        <dbReference type="SAM" id="Coils"/>
    </source>
</evidence>
<feature type="coiled-coil region" evidence="6">
    <location>
        <begin position="131"/>
        <end position="161"/>
    </location>
</feature>
<dbReference type="InterPro" id="IPR000014">
    <property type="entry name" value="PAS"/>
</dbReference>
<proteinExistence type="predicted"/>
<dbReference type="SMART" id="SM00388">
    <property type="entry name" value="HisKA"/>
    <property type="match status" value="1"/>
</dbReference>
<keyword evidence="3" id="KW-0597">Phosphoprotein</keyword>
<dbReference type="SMART" id="SM00091">
    <property type="entry name" value="PAS"/>
    <property type="match status" value="1"/>
</dbReference>
<dbReference type="Pfam" id="PF00512">
    <property type="entry name" value="HisKA"/>
    <property type="match status" value="1"/>
</dbReference>
<feature type="domain" description="PAS" evidence="8">
    <location>
        <begin position="151"/>
        <end position="189"/>
    </location>
</feature>
<dbReference type="EC" id="2.7.13.3" evidence="2"/>
<keyword evidence="6" id="KW-0175">Coiled coil</keyword>
<dbReference type="InterPro" id="IPR036890">
    <property type="entry name" value="HATPase_C_sf"/>
</dbReference>
<evidence type="ECO:0000259" key="9">
    <source>
        <dbReference type="PROSITE" id="PS50113"/>
    </source>
</evidence>
<dbReference type="PANTHER" id="PTHR43304">
    <property type="entry name" value="PHYTOCHROME-LIKE PROTEIN CPH1"/>
    <property type="match status" value="1"/>
</dbReference>
<keyword evidence="11" id="KW-1185">Reference proteome</keyword>
<keyword evidence="10" id="KW-0547">Nucleotide-binding</keyword>
<dbReference type="SMART" id="SM00387">
    <property type="entry name" value="HATPase_c"/>
    <property type="match status" value="1"/>
</dbReference>
<dbReference type="NCBIfam" id="TIGR00229">
    <property type="entry name" value="sensory_box"/>
    <property type="match status" value="1"/>
</dbReference>
<evidence type="ECO:0000313" key="10">
    <source>
        <dbReference type="EMBL" id="MFC5410213.1"/>
    </source>
</evidence>
<keyword evidence="10" id="KW-0067">ATP-binding</keyword>
<dbReference type="RefSeq" id="WP_379845398.1">
    <property type="nucleotide sequence ID" value="NZ_JBHSMA010000003.1"/>
</dbReference>
<comment type="catalytic activity">
    <reaction evidence="1">
        <text>ATP + protein L-histidine = ADP + protein N-phospho-L-histidine.</text>
        <dbReference type="EC" id="2.7.13.3"/>
    </reaction>
</comment>
<dbReference type="GO" id="GO:0005524">
    <property type="term" value="F:ATP binding"/>
    <property type="evidence" value="ECO:0007669"/>
    <property type="project" value="UniProtKB-KW"/>
</dbReference>
<dbReference type="PROSITE" id="PS50112">
    <property type="entry name" value="PAS"/>
    <property type="match status" value="1"/>
</dbReference>
<evidence type="ECO:0000256" key="3">
    <source>
        <dbReference type="ARBA" id="ARBA00022553"/>
    </source>
</evidence>
<dbReference type="PROSITE" id="PS50109">
    <property type="entry name" value="HIS_KIN"/>
    <property type="match status" value="1"/>
</dbReference>
<accession>A0ABW0IC20</accession>
<dbReference type="InterPro" id="IPR003594">
    <property type="entry name" value="HATPase_dom"/>
</dbReference>
<evidence type="ECO:0000256" key="2">
    <source>
        <dbReference type="ARBA" id="ARBA00012438"/>
    </source>
</evidence>
<dbReference type="CDD" id="cd00130">
    <property type="entry name" value="PAS"/>
    <property type="match status" value="1"/>
</dbReference>
<dbReference type="InterPro" id="IPR035965">
    <property type="entry name" value="PAS-like_dom_sf"/>
</dbReference>
<dbReference type="InterPro" id="IPR005467">
    <property type="entry name" value="His_kinase_dom"/>
</dbReference>
<keyword evidence="5" id="KW-0418">Kinase</keyword>
<dbReference type="Gene3D" id="3.30.565.10">
    <property type="entry name" value="Histidine kinase-like ATPase, C-terminal domain"/>
    <property type="match status" value="1"/>
</dbReference>
<dbReference type="Gene3D" id="1.10.287.130">
    <property type="match status" value="1"/>
</dbReference>
<keyword evidence="4" id="KW-0808">Transferase</keyword>
<dbReference type="InterPro" id="IPR052162">
    <property type="entry name" value="Sensor_kinase/Photoreceptor"/>
</dbReference>
<dbReference type="CDD" id="cd00082">
    <property type="entry name" value="HisKA"/>
    <property type="match status" value="1"/>
</dbReference>
<reference evidence="11" key="1">
    <citation type="journal article" date="2019" name="Int. J. Syst. Evol. Microbiol.">
        <title>The Global Catalogue of Microorganisms (GCM) 10K type strain sequencing project: providing services to taxonomists for standard genome sequencing and annotation.</title>
        <authorList>
            <consortium name="The Broad Institute Genomics Platform"/>
            <consortium name="The Broad Institute Genome Sequencing Center for Infectious Disease"/>
            <person name="Wu L."/>
            <person name="Ma J."/>
        </authorList>
    </citation>
    <scope>NUCLEOTIDE SEQUENCE [LARGE SCALE GENOMIC DNA]</scope>
    <source>
        <strain evidence="11">CCUG 55250</strain>
    </source>
</reference>
<dbReference type="Gene3D" id="3.30.450.20">
    <property type="entry name" value="PAS domain"/>
    <property type="match status" value="1"/>
</dbReference>
<dbReference type="InterPro" id="IPR004358">
    <property type="entry name" value="Sig_transdc_His_kin-like_C"/>
</dbReference>
<evidence type="ECO:0000256" key="5">
    <source>
        <dbReference type="ARBA" id="ARBA00022777"/>
    </source>
</evidence>
<comment type="caution">
    <text evidence="10">The sequence shown here is derived from an EMBL/GenBank/DDBJ whole genome shotgun (WGS) entry which is preliminary data.</text>
</comment>
<protein>
    <recommendedName>
        <fullName evidence="2">histidine kinase</fullName>
        <ecNumber evidence="2">2.7.13.3</ecNumber>
    </recommendedName>
</protein>
<feature type="domain" description="Histidine kinase" evidence="7">
    <location>
        <begin position="315"/>
        <end position="542"/>
    </location>
</feature>
<feature type="domain" description="PAC" evidence="9">
    <location>
        <begin position="224"/>
        <end position="277"/>
    </location>
</feature>
<dbReference type="InterPro" id="IPR036097">
    <property type="entry name" value="HisK_dim/P_sf"/>
</dbReference>
<sequence length="544" mass="61944">MVAHQRSMKLGDLAGLSLAAQATFATAVSEVARNALQHGAEVCLTLGISCTDGPEQFIIARIRNLRKQLLEHKKAISTSIGQLVDDFRISESGKEAEVRLAVRFPVSQSLSETHLANWKTQFAAEVTPSPYEEIRVKHRQLQELANQLRLQERQYRSLAGSLPLMIFTASPEGQLQYVNERVINYTGLSMAMLNETRWHTVIHTADWDACREHWQEHRLTGKVFRHQVRLRNAETGAYVWHLITTTPIRNDQNAILCWSGFLVDIQAQQTADQVLTDHRELTETKQQLEQYQHELKMNIGELNRSNQELAEFAYMASHDLQEPLRKIQSFGTLLMEQFAADLHPKAQDMIHRMQGAAERMHTLIKDLLSYSRLNTHHHPFRPVQLTTLVGEVLNDMDGMVRDRHAHIQLHSLPTIRGNAQQLRQLFQNLLSNALKFTHPDQAPRVEISAQEVTIFDIPVPMRNRHPSYLAISVQDNGIGFDERYHDRIFQLFQRLHGRDQYSGTGIGLTICKKVAEMHGGTIAARSHPGQGATFTVYLPISVMV</sequence>
<evidence type="ECO:0000313" key="11">
    <source>
        <dbReference type="Proteomes" id="UP001596106"/>
    </source>
</evidence>
<dbReference type="PROSITE" id="PS50113">
    <property type="entry name" value="PAC"/>
    <property type="match status" value="1"/>
</dbReference>
<dbReference type="Proteomes" id="UP001596106">
    <property type="component" value="Unassembled WGS sequence"/>
</dbReference>
<dbReference type="Pfam" id="PF08447">
    <property type="entry name" value="PAS_3"/>
    <property type="match status" value="1"/>
</dbReference>
<dbReference type="PRINTS" id="PR00344">
    <property type="entry name" value="BCTRLSENSOR"/>
</dbReference>
<name>A0ABW0IC20_9BACT</name>
<evidence type="ECO:0000256" key="4">
    <source>
        <dbReference type="ARBA" id="ARBA00022679"/>
    </source>
</evidence>
<dbReference type="SUPFAM" id="SSF55785">
    <property type="entry name" value="PYP-like sensor domain (PAS domain)"/>
    <property type="match status" value="1"/>
</dbReference>
<dbReference type="InterPro" id="IPR000700">
    <property type="entry name" value="PAS-assoc_C"/>
</dbReference>
<dbReference type="InterPro" id="IPR013655">
    <property type="entry name" value="PAS_fold_3"/>
</dbReference>
<dbReference type="Pfam" id="PF02518">
    <property type="entry name" value="HATPase_c"/>
    <property type="match status" value="1"/>
</dbReference>
<organism evidence="10 11">
    <name type="scientific">Larkinella bovis</name>
    <dbReference type="NCBI Taxonomy" id="683041"/>
    <lineage>
        <taxon>Bacteria</taxon>
        <taxon>Pseudomonadati</taxon>
        <taxon>Bacteroidota</taxon>
        <taxon>Cytophagia</taxon>
        <taxon>Cytophagales</taxon>
        <taxon>Spirosomataceae</taxon>
        <taxon>Larkinella</taxon>
    </lineage>
</organism>
<evidence type="ECO:0000259" key="7">
    <source>
        <dbReference type="PROSITE" id="PS50109"/>
    </source>
</evidence>
<dbReference type="SUPFAM" id="SSF47384">
    <property type="entry name" value="Homodimeric domain of signal transducing histidine kinase"/>
    <property type="match status" value="1"/>
</dbReference>
<evidence type="ECO:0000259" key="8">
    <source>
        <dbReference type="PROSITE" id="PS50112"/>
    </source>
</evidence>
<gene>
    <name evidence="10" type="ORF">ACFPMF_12885</name>
</gene>
<dbReference type="PANTHER" id="PTHR43304:SF1">
    <property type="entry name" value="PAC DOMAIN-CONTAINING PROTEIN"/>
    <property type="match status" value="1"/>
</dbReference>
<evidence type="ECO:0000256" key="1">
    <source>
        <dbReference type="ARBA" id="ARBA00000085"/>
    </source>
</evidence>
<dbReference type="SUPFAM" id="SSF55874">
    <property type="entry name" value="ATPase domain of HSP90 chaperone/DNA topoisomerase II/histidine kinase"/>
    <property type="match status" value="1"/>
</dbReference>
<dbReference type="InterPro" id="IPR003661">
    <property type="entry name" value="HisK_dim/P_dom"/>
</dbReference>
<dbReference type="EMBL" id="JBHSMA010000003">
    <property type="protein sequence ID" value="MFC5410213.1"/>
    <property type="molecule type" value="Genomic_DNA"/>
</dbReference>